<organism evidence="3 5">
    <name type="scientific">Pectobacterium parmentieri</name>
    <dbReference type="NCBI Taxonomy" id="1905730"/>
    <lineage>
        <taxon>Bacteria</taxon>
        <taxon>Pseudomonadati</taxon>
        <taxon>Pseudomonadota</taxon>
        <taxon>Gammaproteobacteria</taxon>
        <taxon>Enterobacterales</taxon>
        <taxon>Pectobacteriaceae</taxon>
        <taxon>Pectobacterium</taxon>
    </lineage>
</organism>
<feature type="coiled-coil region" evidence="1">
    <location>
        <begin position="20"/>
        <end position="115"/>
    </location>
</feature>
<dbReference type="Proteomes" id="UP001194579">
    <property type="component" value="Unassembled WGS sequence"/>
</dbReference>
<gene>
    <name evidence="3" type="ordered locus">W5S_0665</name>
    <name evidence="4" type="ORF">F6Q06_07370</name>
</gene>
<accession>A0A0H3I4K6</accession>
<dbReference type="KEGG" id="pec:W5S_0665"/>
<evidence type="ECO:0000313" key="5">
    <source>
        <dbReference type="Proteomes" id="UP000008044"/>
    </source>
</evidence>
<proteinExistence type="predicted"/>
<dbReference type="Pfam" id="PF16966">
    <property type="entry name" value="Porin_8"/>
    <property type="match status" value="1"/>
</dbReference>
<evidence type="ECO:0000313" key="3">
    <source>
        <dbReference type="EMBL" id="AFI88790.1"/>
    </source>
</evidence>
<dbReference type="InterPro" id="IPR016963">
    <property type="entry name" value="Glycoporin_RafY"/>
</dbReference>
<dbReference type="AlphaFoldDB" id="A0A0H3I4K6"/>
<dbReference type="PATRIC" id="fig|1166016.3.peg.670"/>
<evidence type="ECO:0000313" key="6">
    <source>
        <dbReference type="Proteomes" id="UP001194579"/>
    </source>
</evidence>
<dbReference type="RefSeq" id="WP_014698722.1">
    <property type="nucleotide sequence ID" value="NC_017845.1"/>
</dbReference>
<keyword evidence="6" id="KW-1185">Reference proteome</keyword>
<feature type="chain" id="PRO_5002611664" evidence="2">
    <location>
        <begin position="24"/>
        <end position="494"/>
    </location>
</feature>
<feature type="signal peptide" evidence="2">
    <location>
        <begin position="1"/>
        <end position="23"/>
    </location>
</feature>
<dbReference type="SUPFAM" id="SSF56935">
    <property type="entry name" value="Porins"/>
    <property type="match status" value="1"/>
</dbReference>
<dbReference type="HOGENOM" id="CLU_052632_1_0_6"/>
<keyword evidence="1" id="KW-0175">Coiled coil</keyword>
<evidence type="ECO:0000256" key="2">
    <source>
        <dbReference type="SAM" id="SignalP"/>
    </source>
</evidence>
<reference evidence="6" key="3">
    <citation type="submission" date="2023-07" db="EMBL/GenBank/DDBJ databases">
        <title>Identification of Pectobacterium versatile causing blackleg of potato from New York State with a whole genome sequencing approach.</title>
        <authorList>
            <person name="Ma X."/>
            <person name="Swingle B."/>
        </authorList>
    </citation>
    <scope>NUCLEOTIDE SEQUENCE [LARGE SCALE GENOMIC DNA]</scope>
    <source>
        <strain evidence="6">NY1588A</strain>
    </source>
</reference>
<dbReference type="Proteomes" id="UP000008044">
    <property type="component" value="Chromosome"/>
</dbReference>
<name>A0A0H3I4K6_PECPM</name>
<dbReference type="eggNOG" id="ENOG502Z8QE">
    <property type="taxonomic scope" value="Bacteria"/>
</dbReference>
<dbReference type="SUPFAM" id="SSF57997">
    <property type="entry name" value="Tropomyosin"/>
    <property type="match status" value="1"/>
</dbReference>
<evidence type="ECO:0000256" key="1">
    <source>
        <dbReference type="SAM" id="Coils"/>
    </source>
</evidence>
<sequence length="494" mass="55673">MRIKKTSLAIGILLSAPPLFVNAESSLSSIEARLNSLEKRAIDAETRAASAEQKAARLEQLITNKNTPLKNTDSVNIEQRIATLEKHSDQAQANATLANEKVNQLEKRQNVAEKSNSFVGNNSNWGKLKLYGDVEFNIDAASRKGQITSMHTQAGSGSGDFKDKERWDLNGRILIGLDGERALSNGNRAGFKVQPLANMSGSMGLDDAVFYFGKDNKWNFKIGRYEAYDMFPLNQDTFVEHSGNSANDLYADGFGYVYMMKEGRGRSNNGGAMNLSSTYNDWYFEVNTLVENGSKVFKDEKYHGRKLDNRKNVVYVRPVVAWKKDNLTIAGAMDANVIRNAYGYQNTDGKFEDQSRRTGYGLNLNWDNLKDNSENGIVANLSTAYLDAKNESDFSVGGNVLWRKLQVGYIYARNDIKYYQRNNNSDQDKALRPGKYDIHTVFTSYELPNILEMDNFKTYLGAYYSYINGHGDMTSVDSSDKDRYGARIRFKYLF</sequence>
<evidence type="ECO:0000313" key="4">
    <source>
        <dbReference type="EMBL" id="MBI0554313.1"/>
    </source>
</evidence>
<dbReference type="EMBL" id="CP003415">
    <property type="protein sequence ID" value="AFI88790.1"/>
    <property type="molecule type" value="Genomic_DNA"/>
</dbReference>
<reference evidence="3" key="2">
    <citation type="submission" date="2012-03" db="EMBL/GenBank/DDBJ databases">
        <authorList>
            <person name="Koskinen P."/>
            <person name="Laine P."/>
            <person name="Niemi O."/>
            <person name="Nykyri J."/>
            <person name="Harjunpaa H."/>
            <person name="Auvinen P."/>
            <person name="Paulin L."/>
            <person name="Pirhonen M."/>
            <person name="Palva T."/>
            <person name="Holm L."/>
        </authorList>
    </citation>
    <scope>NUCLEOTIDE SEQUENCE</scope>
    <source>
        <strain evidence="3">SCC3193</strain>
    </source>
</reference>
<reference evidence="3 5" key="1">
    <citation type="journal article" date="2012" name="J. Bacteriol.">
        <title>Genome sequence of Pectobacterium sp. strain SCC3193.</title>
        <authorList>
            <person name="Koskinen J.P."/>
            <person name="Laine P."/>
            <person name="Niemi O."/>
            <person name="Nykyri J."/>
            <person name="Harjunpaa H."/>
            <person name="Auvinen P."/>
            <person name="Paulin L."/>
            <person name="Pirhonen M."/>
            <person name="Palva T."/>
            <person name="Holm L."/>
        </authorList>
    </citation>
    <scope>NUCLEOTIDE SEQUENCE [LARGE SCALE GENOMIC DNA]</scope>
    <source>
        <strain evidence="3 5">SCC3193</strain>
    </source>
</reference>
<dbReference type="STRING" id="1905730.W5S_0665"/>
<protein>
    <submittedName>
        <fullName evidence="3 4">Porin</fullName>
    </submittedName>
</protein>
<reference evidence="4" key="4">
    <citation type="submission" date="2024-05" db="EMBL/GenBank/DDBJ databases">
        <title>Identification of Pectobacterium versatile causing blackleg of potato from New York State with a whole genome sequencing approach.</title>
        <authorList>
            <person name="Ma X."/>
            <person name="Swingle B."/>
        </authorList>
    </citation>
    <scope>NUCLEOTIDE SEQUENCE</scope>
    <source>
        <strain evidence="4">NY1588A</strain>
    </source>
</reference>
<keyword evidence="2" id="KW-0732">Signal</keyword>
<dbReference type="EMBL" id="WABS01000011">
    <property type="protein sequence ID" value="MBI0554313.1"/>
    <property type="molecule type" value="Genomic_DNA"/>
</dbReference>